<dbReference type="Proteomes" id="UP000054558">
    <property type="component" value="Unassembled WGS sequence"/>
</dbReference>
<evidence type="ECO:0008006" key="4">
    <source>
        <dbReference type="Google" id="ProtNLM"/>
    </source>
</evidence>
<dbReference type="PANTHER" id="PTHR37218">
    <property type="entry name" value="COILED-COIL PROTEIN"/>
    <property type="match status" value="1"/>
</dbReference>
<accession>A0A1Y1HW16</accession>
<dbReference type="PANTHER" id="PTHR37218:SF2">
    <property type="entry name" value="COILED-COIL PROTEIN"/>
    <property type="match status" value="1"/>
</dbReference>
<feature type="compositionally biased region" description="Basic residues" evidence="1">
    <location>
        <begin position="1"/>
        <end position="11"/>
    </location>
</feature>
<evidence type="ECO:0000313" key="2">
    <source>
        <dbReference type="EMBL" id="GAQ81389.1"/>
    </source>
</evidence>
<evidence type="ECO:0000256" key="1">
    <source>
        <dbReference type="SAM" id="MobiDB-lite"/>
    </source>
</evidence>
<keyword evidence="3" id="KW-1185">Reference proteome</keyword>
<name>A0A1Y1HW16_KLENI</name>
<organism evidence="2 3">
    <name type="scientific">Klebsormidium nitens</name>
    <name type="common">Green alga</name>
    <name type="synonym">Ulothrix nitens</name>
    <dbReference type="NCBI Taxonomy" id="105231"/>
    <lineage>
        <taxon>Eukaryota</taxon>
        <taxon>Viridiplantae</taxon>
        <taxon>Streptophyta</taxon>
        <taxon>Klebsormidiophyceae</taxon>
        <taxon>Klebsormidiales</taxon>
        <taxon>Klebsormidiaceae</taxon>
        <taxon>Klebsormidium</taxon>
    </lineage>
</organism>
<dbReference type="EMBL" id="DF237028">
    <property type="protein sequence ID" value="GAQ81389.1"/>
    <property type="molecule type" value="Genomic_DNA"/>
</dbReference>
<feature type="compositionally biased region" description="Basic residues" evidence="1">
    <location>
        <begin position="127"/>
        <end position="144"/>
    </location>
</feature>
<gene>
    <name evidence="2" type="ORF">KFL_000790140</name>
</gene>
<feature type="compositionally biased region" description="Basic and acidic residues" evidence="1">
    <location>
        <begin position="77"/>
        <end position="93"/>
    </location>
</feature>
<proteinExistence type="predicted"/>
<dbReference type="OMA" id="FPRHEKI"/>
<feature type="region of interest" description="Disordered" evidence="1">
    <location>
        <begin position="1"/>
        <end position="242"/>
    </location>
</feature>
<dbReference type="AlphaFoldDB" id="A0A1Y1HW16"/>
<feature type="compositionally biased region" description="Basic and acidic residues" evidence="1">
    <location>
        <begin position="12"/>
        <end position="22"/>
    </location>
</feature>
<dbReference type="OrthoDB" id="673745at2759"/>
<sequence length="242" mass="26873">MVSKGKSRRRRESNLKEAKNDQRLPPPPKALKEGQALPAGLRRMMALRDSMKGSVEGSVKHVKRGPDGGLPGLVRPSEAKAKNLLVKKADAKKGPPAGSKRSREQPLTVINTSNGKPEEEEVLTGLAKRRKFLKEKKGKKRKKRSNEEDEAYRNLYKQDKVRFGDVVQAPPKLSSKHVGKVSRMAKDKSAAGKRHWPESLGALASSQERLRQQAVEGYRISRGRTEQPSLVPPISEVSNNDH</sequence>
<reference evidence="2 3" key="1">
    <citation type="journal article" date="2014" name="Nat. Commun.">
        <title>Klebsormidium flaccidum genome reveals primary factors for plant terrestrial adaptation.</title>
        <authorList>
            <person name="Hori K."/>
            <person name="Maruyama F."/>
            <person name="Fujisawa T."/>
            <person name="Togashi T."/>
            <person name="Yamamoto N."/>
            <person name="Seo M."/>
            <person name="Sato S."/>
            <person name="Yamada T."/>
            <person name="Mori H."/>
            <person name="Tajima N."/>
            <person name="Moriyama T."/>
            <person name="Ikeuchi M."/>
            <person name="Watanabe M."/>
            <person name="Wada H."/>
            <person name="Kobayashi K."/>
            <person name="Saito M."/>
            <person name="Masuda T."/>
            <person name="Sasaki-Sekimoto Y."/>
            <person name="Mashiguchi K."/>
            <person name="Awai K."/>
            <person name="Shimojima M."/>
            <person name="Masuda S."/>
            <person name="Iwai M."/>
            <person name="Nobusawa T."/>
            <person name="Narise T."/>
            <person name="Kondo S."/>
            <person name="Saito H."/>
            <person name="Sato R."/>
            <person name="Murakawa M."/>
            <person name="Ihara Y."/>
            <person name="Oshima-Yamada Y."/>
            <person name="Ohtaka K."/>
            <person name="Satoh M."/>
            <person name="Sonobe K."/>
            <person name="Ishii M."/>
            <person name="Ohtani R."/>
            <person name="Kanamori-Sato M."/>
            <person name="Honoki R."/>
            <person name="Miyazaki D."/>
            <person name="Mochizuki H."/>
            <person name="Umetsu J."/>
            <person name="Higashi K."/>
            <person name="Shibata D."/>
            <person name="Kamiya Y."/>
            <person name="Sato N."/>
            <person name="Nakamura Y."/>
            <person name="Tabata S."/>
            <person name="Ida S."/>
            <person name="Kurokawa K."/>
            <person name="Ohta H."/>
        </authorList>
    </citation>
    <scope>NUCLEOTIDE SEQUENCE [LARGE SCALE GENOMIC DNA]</scope>
    <source>
        <strain evidence="2 3">NIES-2285</strain>
    </source>
</reference>
<evidence type="ECO:0000313" key="3">
    <source>
        <dbReference type="Proteomes" id="UP000054558"/>
    </source>
</evidence>
<protein>
    <recommendedName>
        <fullName evidence="4">Coiled-coil domain-containing protein 137</fullName>
    </recommendedName>
</protein>
<dbReference type="STRING" id="105231.A0A1Y1HW16"/>